<dbReference type="AlphaFoldDB" id="A0AAQ3Q4S8"/>
<keyword evidence="4" id="KW-0812">Transmembrane</keyword>
<dbReference type="InterPro" id="IPR001128">
    <property type="entry name" value="Cyt_P450"/>
</dbReference>
<keyword evidence="8 11" id="KW-0408">Iron</keyword>
<dbReference type="InterPro" id="IPR050665">
    <property type="entry name" value="Cytochrome_P450_Monooxygen"/>
</dbReference>
<keyword evidence="10" id="KW-0472">Membrane</keyword>
<evidence type="ECO:0000256" key="11">
    <source>
        <dbReference type="PIRSR" id="PIRSR602401-1"/>
    </source>
</evidence>
<evidence type="ECO:0000256" key="7">
    <source>
        <dbReference type="ARBA" id="ARBA00023002"/>
    </source>
</evidence>
<sequence length="510" mass="58330">MSNLTLILSALLFLLLPCFWKALMHLIWRPYAIAKAFRKQGVRGPPYKFWFGSLGEMKRITNEAMNLTLDKKSHDITTRILPYYRKWTEEYGDVFLFWHGAQPKICISDPELVKQVLANKFGFYGKIDPPSGVTALLGKGLVLVRGSEWVRHRSAVSPAFTMDKLKILTKTMAECAKSTLQLWQDYADDEREIEVVQQFRELAADVIAHAAFGSSFIEGKQVFQDQNELLKMIVQRNLSIEIPGSEYIPSRRNLYMWKLDRRLRKKLISIIQARLDSKERSGYGNDLLGIMLEASEKQEGQKLSMDDIIDECKTFFFAGQETTSLFLTWTIYLLSTNNEWQEKLREEVLRECGMKIPNADMLSKLKLVTMVLLEAIRLYSPFIVLRRKADKDMNLGNINIPKGTNIDMPIMMSHRKKEIWGADAGEFNPLRFENGTVKAAAHPTALLSFSVGPRACIGQNFAMLEAKTVLAMILQRFSFSLSSKYIHAPMFLITVNPQYGLPVILKPLHV</sequence>
<dbReference type="GO" id="GO:0004497">
    <property type="term" value="F:monooxygenase activity"/>
    <property type="evidence" value="ECO:0007669"/>
    <property type="project" value="UniProtKB-KW"/>
</dbReference>
<dbReference type="InterPro" id="IPR002401">
    <property type="entry name" value="Cyt_P450_E_grp-I"/>
</dbReference>
<evidence type="ECO:0000256" key="5">
    <source>
        <dbReference type="ARBA" id="ARBA00022723"/>
    </source>
</evidence>
<evidence type="ECO:0000256" key="10">
    <source>
        <dbReference type="ARBA" id="ARBA00023136"/>
    </source>
</evidence>
<dbReference type="PANTHER" id="PTHR24282">
    <property type="entry name" value="CYTOCHROME P450 FAMILY MEMBER"/>
    <property type="match status" value="1"/>
</dbReference>
<dbReference type="Proteomes" id="UP001327560">
    <property type="component" value="Chromosome 2"/>
</dbReference>
<evidence type="ECO:0000256" key="6">
    <source>
        <dbReference type="ARBA" id="ARBA00022989"/>
    </source>
</evidence>
<organism evidence="13 14">
    <name type="scientific">Canna indica</name>
    <name type="common">Indian-shot</name>
    <dbReference type="NCBI Taxonomy" id="4628"/>
    <lineage>
        <taxon>Eukaryota</taxon>
        <taxon>Viridiplantae</taxon>
        <taxon>Streptophyta</taxon>
        <taxon>Embryophyta</taxon>
        <taxon>Tracheophyta</taxon>
        <taxon>Spermatophyta</taxon>
        <taxon>Magnoliopsida</taxon>
        <taxon>Liliopsida</taxon>
        <taxon>Zingiberales</taxon>
        <taxon>Cannaceae</taxon>
        <taxon>Canna</taxon>
    </lineage>
</organism>
<dbReference type="InterPro" id="IPR017972">
    <property type="entry name" value="Cyt_P450_CS"/>
</dbReference>
<evidence type="ECO:0000313" key="13">
    <source>
        <dbReference type="EMBL" id="WOK96052.1"/>
    </source>
</evidence>
<dbReference type="GO" id="GO:0006629">
    <property type="term" value="P:lipid metabolic process"/>
    <property type="evidence" value="ECO:0007669"/>
    <property type="project" value="UniProtKB-ARBA"/>
</dbReference>
<dbReference type="GO" id="GO:0016705">
    <property type="term" value="F:oxidoreductase activity, acting on paired donors, with incorporation or reduction of molecular oxygen"/>
    <property type="evidence" value="ECO:0007669"/>
    <property type="project" value="InterPro"/>
</dbReference>
<reference evidence="13 14" key="1">
    <citation type="submission" date="2023-10" db="EMBL/GenBank/DDBJ databases">
        <title>Chromosome-scale genome assembly provides insights into flower coloration mechanisms of Canna indica.</title>
        <authorList>
            <person name="Li C."/>
        </authorList>
    </citation>
    <scope>NUCLEOTIDE SEQUENCE [LARGE SCALE GENOMIC DNA]</scope>
    <source>
        <tissue evidence="13">Flower</tissue>
    </source>
</reference>
<keyword evidence="5 11" id="KW-0479">Metal-binding</keyword>
<dbReference type="GO" id="GO:0020037">
    <property type="term" value="F:heme binding"/>
    <property type="evidence" value="ECO:0007669"/>
    <property type="project" value="InterPro"/>
</dbReference>
<protein>
    <submittedName>
        <fullName evidence="13">Cytochrome P450</fullName>
    </submittedName>
</protein>
<evidence type="ECO:0000256" key="1">
    <source>
        <dbReference type="ARBA" id="ARBA00004370"/>
    </source>
</evidence>
<evidence type="ECO:0000256" key="8">
    <source>
        <dbReference type="ARBA" id="ARBA00023004"/>
    </source>
</evidence>
<dbReference type="GO" id="GO:0016020">
    <property type="term" value="C:membrane"/>
    <property type="evidence" value="ECO:0007669"/>
    <property type="project" value="UniProtKB-SubCell"/>
</dbReference>
<keyword evidence="6" id="KW-1133">Transmembrane helix</keyword>
<dbReference type="Gene3D" id="1.10.630.10">
    <property type="entry name" value="Cytochrome P450"/>
    <property type="match status" value="1"/>
</dbReference>
<feature type="binding site" description="axial binding residue" evidence="11">
    <location>
        <position position="456"/>
    </location>
    <ligand>
        <name>heme</name>
        <dbReference type="ChEBI" id="CHEBI:30413"/>
    </ligand>
    <ligandPart>
        <name>Fe</name>
        <dbReference type="ChEBI" id="CHEBI:18248"/>
    </ligandPart>
</feature>
<keyword evidence="9 12" id="KW-0503">Monooxygenase</keyword>
<evidence type="ECO:0000313" key="14">
    <source>
        <dbReference type="Proteomes" id="UP001327560"/>
    </source>
</evidence>
<dbReference type="PRINTS" id="PR00463">
    <property type="entry name" value="EP450I"/>
</dbReference>
<dbReference type="PANTHER" id="PTHR24282:SF135">
    <property type="entry name" value="CYTOCHROME P450 709B2"/>
    <property type="match status" value="1"/>
</dbReference>
<evidence type="ECO:0000256" key="3">
    <source>
        <dbReference type="ARBA" id="ARBA00022617"/>
    </source>
</evidence>
<dbReference type="PRINTS" id="PR00385">
    <property type="entry name" value="P450"/>
</dbReference>
<keyword evidence="3 11" id="KW-0349">Heme</keyword>
<dbReference type="Pfam" id="PF00067">
    <property type="entry name" value="p450"/>
    <property type="match status" value="1"/>
</dbReference>
<comment type="similarity">
    <text evidence="2 12">Belongs to the cytochrome P450 family.</text>
</comment>
<evidence type="ECO:0000256" key="4">
    <source>
        <dbReference type="ARBA" id="ARBA00022692"/>
    </source>
</evidence>
<dbReference type="InterPro" id="IPR036396">
    <property type="entry name" value="Cyt_P450_sf"/>
</dbReference>
<dbReference type="GO" id="GO:0005506">
    <property type="term" value="F:iron ion binding"/>
    <property type="evidence" value="ECO:0007669"/>
    <property type="project" value="InterPro"/>
</dbReference>
<gene>
    <name evidence="13" type="ORF">Cni_G04759</name>
</gene>
<comment type="cofactor">
    <cofactor evidence="11">
        <name>heme</name>
        <dbReference type="ChEBI" id="CHEBI:30413"/>
    </cofactor>
</comment>
<comment type="subcellular location">
    <subcellularLocation>
        <location evidence="1">Membrane</location>
    </subcellularLocation>
</comment>
<evidence type="ECO:0000256" key="12">
    <source>
        <dbReference type="RuleBase" id="RU000461"/>
    </source>
</evidence>
<keyword evidence="7 12" id="KW-0560">Oxidoreductase</keyword>
<accession>A0AAQ3Q4S8</accession>
<evidence type="ECO:0000256" key="9">
    <source>
        <dbReference type="ARBA" id="ARBA00023033"/>
    </source>
</evidence>
<proteinExistence type="inferred from homology"/>
<keyword evidence="14" id="KW-1185">Reference proteome</keyword>
<dbReference type="PROSITE" id="PS00086">
    <property type="entry name" value="CYTOCHROME_P450"/>
    <property type="match status" value="1"/>
</dbReference>
<evidence type="ECO:0000256" key="2">
    <source>
        <dbReference type="ARBA" id="ARBA00010617"/>
    </source>
</evidence>
<dbReference type="SUPFAM" id="SSF48264">
    <property type="entry name" value="Cytochrome P450"/>
    <property type="match status" value="1"/>
</dbReference>
<dbReference type="EMBL" id="CP136891">
    <property type="protein sequence ID" value="WOK96052.1"/>
    <property type="molecule type" value="Genomic_DNA"/>
</dbReference>
<name>A0AAQ3Q4S8_9LILI</name>